<organism evidence="2 3">
    <name type="scientific">Dimorphilus gyrociliatus</name>
    <dbReference type="NCBI Taxonomy" id="2664684"/>
    <lineage>
        <taxon>Eukaryota</taxon>
        <taxon>Metazoa</taxon>
        <taxon>Spiralia</taxon>
        <taxon>Lophotrochozoa</taxon>
        <taxon>Annelida</taxon>
        <taxon>Polychaeta</taxon>
        <taxon>Polychaeta incertae sedis</taxon>
        <taxon>Dinophilidae</taxon>
        <taxon>Dimorphilus</taxon>
    </lineage>
</organism>
<feature type="region of interest" description="Disordered" evidence="1">
    <location>
        <begin position="44"/>
        <end position="65"/>
    </location>
</feature>
<sequence length="123" mass="13957">MFALGLLYTHFEVSLVKQKQTTAMHTIERRRQHNKHLQKYNQMRNSYTSPPIPPTSPPIFSEDPSTVSTSDGYAYVNDAFAKDGTITIINDEKRASAKSIPPGQKFIVIENGQKKALRNYTIE</sequence>
<reference evidence="2 3" key="1">
    <citation type="submission" date="2020-08" db="EMBL/GenBank/DDBJ databases">
        <authorList>
            <person name="Hejnol A."/>
        </authorList>
    </citation>
    <scope>NUCLEOTIDE SEQUENCE [LARGE SCALE GENOMIC DNA]</scope>
</reference>
<name>A0A7I8W435_9ANNE</name>
<protein>
    <submittedName>
        <fullName evidence="2">DgyrCDS11051</fullName>
    </submittedName>
</protein>
<evidence type="ECO:0000313" key="2">
    <source>
        <dbReference type="EMBL" id="CAD5122642.1"/>
    </source>
</evidence>
<keyword evidence="3" id="KW-1185">Reference proteome</keyword>
<accession>A0A7I8W435</accession>
<evidence type="ECO:0000313" key="3">
    <source>
        <dbReference type="Proteomes" id="UP000549394"/>
    </source>
</evidence>
<comment type="caution">
    <text evidence="2">The sequence shown here is derived from an EMBL/GenBank/DDBJ whole genome shotgun (WGS) entry which is preliminary data.</text>
</comment>
<dbReference type="Proteomes" id="UP000549394">
    <property type="component" value="Unassembled WGS sequence"/>
</dbReference>
<dbReference type="EMBL" id="CAJFCJ010000018">
    <property type="protein sequence ID" value="CAD5122642.1"/>
    <property type="molecule type" value="Genomic_DNA"/>
</dbReference>
<proteinExistence type="predicted"/>
<dbReference type="AlphaFoldDB" id="A0A7I8W435"/>
<evidence type="ECO:0000256" key="1">
    <source>
        <dbReference type="SAM" id="MobiDB-lite"/>
    </source>
</evidence>
<gene>
    <name evidence="2" type="ORF">DGYR_LOCUS10432</name>
</gene>